<evidence type="ECO:0000256" key="3">
    <source>
        <dbReference type="ARBA" id="ARBA00023054"/>
    </source>
</evidence>
<feature type="coiled-coil region" evidence="5">
    <location>
        <begin position="240"/>
        <end position="274"/>
    </location>
</feature>
<dbReference type="PANTHER" id="PTHR30563">
    <property type="entry name" value="DNA RECOMBINATION PROTEIN RMUC"/>
    <property type="match status" value="1"/>
</dbReference>
<dbReference type="EMBL" id="JALBUS010000019">
    <property type="protein sequence ID" value="MDX8418157.1"/>
    <property type="molecule type" value="Genomic_DNA"/>
</dbReference>
<gene>
    <name evidence="6" type="ORF">MOZ64_09965</name>
</gene>
<dbReference type="InterPro" id="IPR003798">
    <property type="entry name" value="DNA_recombination_RmuC"/>
</dbReference>
<dbReference type="RefSeq" id="WP_320326408.1">
    <property type="nucleotide sequence ID" value="NZ_JALBUS010000019.1"/>
</dbReference>
<comment type="function">
    <text evidence="1">Involved in DNA recombination.</text>
</comment>
<keyword evidence="4" id="KW-0233">DNA recombination</keyword>
<protein>
    <submittedName>
        <fullName evidence="6">DNA recombination protein RmuC</fullName>
    </submittedName>
</protein>
<comment type="similarity">
    <text evidence="2">Belongs to the RmuC family.</text>
</comment>
<evidence type="ECO:0000313" key="6">
    <source>
        <dbReference type="EMBL" id="MDX8418157.1"/>
    </source>
</evidence>
<organism evidence="6 7">
    <name type="scientific">Absicoccus intestinalis</name>
    <dbReference type="NCBI Taxonomy" id="2926319"/>
    <lineage>
        <taxon>Bacteria</taxon>
        <taxon>Bacillati</taxon>
        <taxon>Bacillota</taxon>
        <taxon>Erysipelotrichia</taxon>
        <taxon>Erysipelotrichales</taxon>
        <taxon>Erysipelotrichaceae</taxon>
        <taxon>Absicoccus</taxon>
    </lineage>
</organism>
<reference evidence="6 7" key="1">
    <citation type="submission" date="2022-03" db="EMBL/GenBank/DDBJ databases">
        <title>Novel taxa within the pig intestine.</title>
        <authorList>
            <person name="Wylensek D."/>
            <person name="Bishof K."/>
            <person name="Afrizal A."/>
            <person name="Clavel T."/>
        </authorList>
    </citation>
    <scope>NUCLEOTIDE SEQUENCE [LARGE SCALE GENOMIC DNA]</scope>
    <source>
        <strain evidence="6 7">Cla-KB-P134</strain>
    </source>
</reference>
<accession>A0ABU4WNM2</accession>
<keyword evidence="3 5" id="KW-0175">Coiled coil</keyword>
<proteinExistence type="inferred from homology"/>
<dbReference type="Proteomes" id="UP001285244">
    <property type="component" value="Unassembled WGS sequence"/>
</dbReference>
<dbReference type="PANTHER" id="PTHR30563:SF0">
    <property type="entry name" value="DNA RECOMBINATION PROTEIN RMUC"/>
    <property type="match status" value="1"/>
</dbReference>
<evidence type="ECO:0000256" key="4">
    <source>
        <dbReference type="ARBA" id="ARBA00023172"/>
    </source>
</evidence>
<evidence type="ECO:0000256" key="1">
    <source>
        <dbReference type="ARBA" id="ARBA00003416"/>
    </source>
</evidence>
<comment type="caution">
    <text evidence="6">The sequence shown here is derived from an EMBL/GenBank/DDBJ whole genome shotgun (WGS) entry which is preliminary data.</text>
</comment>
<keyword evidence="7" id="KW-1185">Reference proteome</keyword>
<sequence>MEIGILLLLILVLCALIVLILQLKNQQTNSLQMMMKSQESATHTQDISHQFDHILQQIQNLRSEQSVSFQTMDAMDARLDSINRIMTNTKARGNWGEYQLDALLEMYAGSNPEIYTMQYHLKNGKIADAILHLPDTQKVLCIDSKFPMENYISKQDHLFMRDMKKHIDDIADKYITYETVDQAILFLPSEAIYQFICAKQVDVLNYALQRHVLLTSPTTLIGVIYTLLASTRDFYRASHMEEMESAILSLQEDINRLCLRSEKAEKTLDTLQKQFHDVSISAHKVGQRMERMANGKNDEL</sequence>
<name>A0ABU4WNM2_9FIRM</name>
<evidence type="ECO:0000256" key="2">
    <source>
        <dbReference type="ARBA" id="ARBA00009840"/>
    </source>
</evidence>
<dbReference type="Pfam" id="PF02646">
    <property type="entry name" value="RmuC"/>
    <property type="match status" value="1"/>
</dbReference>
<evidence type="ECO:0000256" key="5">
    <source>
        <dbReference type="SAM" id="Coils"/>
    </source>
</evidence>
<evidence type="ECO:0000313" key="7">
    <source>
        <dbReference type="Proteomes" id="UP001285244"/>
    </source>
</evidence>